<dbReference type="PANTHER" id="PTHR34069">
    <property type="entry name" value="3-OXOACYL-[ACYL-CARRIER-PROTEIN] SYNTHASE 3"/>
    <property type="match status" value="1"/>
</dbReference>
<protein>
    <submittedName>
        <fullName evidence="5">Beta-ketoacyl-ACP reductase</fullName>
    </submittedName>
</protein>
<dbReference type="EMBL" id="CP017599">
    <property type="protein sequence ID" value="AOX01864.1"/>
    <property type="molecule type" value="Genomic_DNA"/>
</dbReference>
<evidence type="ECO:0000259" key="3">
    <source>
        <dbReference type="Pfam" id="PF08541"/>
    </source>
</evidence>
<dbReference type="GO" id="GO:0006633">
    <property type="term" value="P:fatty acid biosynthetic process"/>
    <property type="evidence" value="ECO:0007669"/>
    <property type="project" value="InterPro"/>
</dbReference>
<accession>A0A1D8TWA7</accession>
<evidence type="ECO:0000256" key="1">
    <source>
        <dbReference type="ARBA" id="ARBA00022679"/>
    </source>
</evidence>
<evidence type="ECO:0000313" key="5">
    <source>
        <dbReference type="EMBL" id="AOX01864.1"/>
    </source>
</evidence>
<evidence type="ECO:0000313" key="6">
    <source>
        <dbReference type="Proteomes" id="UP000177870"/>
    </source>
</evidence>
<dbReference type="Proteomes" id="UP000177870">
    <property type="component" value="Chromosome"/>
</dbReference>
<proteinExistence type="predicted"/>
<dbReference type="OrthoDB" id="7055207at2"/>
<dbReference type="Pfam" id="PF08541">
    <property type="entry name" value="ACP_syn_III_C"/>
    <property type="match status" value="1"/>
</dbReference>
<dbReference type="Gene3D" id="3.40.47.10">
    <property type="match status" value="1"/>
</dbReference>
<dbReference type="PANTHER" id="PTHR34069:SF2">
    <property type="entry name" value="BETA-KETOACYL-[ACYL-CARRIER-PROTEIN] SYNTHASE III"/>
    <property type="match status" value="1"/>
</dbReference>
<feature type="domain" description="Beta-ketoacyl-[acyl-carrier-protein] synthase III C-terminal" evidence="3">
    <location>
        <begin position="253"/>
        <end position="342"/>
    </location>
</feature>
<keyword evidence="1" id="KW-0808">Transferase</keyword>
<dbReference type="KEGG" id="mpro:BJP34_22660"/>
<dbReference type="NCBIfam" id="NF005308">
    <property type="entry name" value="PRK06840.1"/>
    <property type="match status" value="1"/>
</dbReference>
<evidence type="ECO:0000259" key="4">
    <source>
        <dbReference type="Pfam" id="PF08545"/>
    </source>
</evidence>
<feature type="domain" description="Beta-ketoacyl-[acyl-carrier-protein] synthase III N-terminal" evidence="4">
    <location>
        <begin position="115"/>
        <end position="196"/>
    </location>
</feature>
<dbReference type="AlphaFoldDB" id="A0A1D8TWA7"/>
<dbReference type="RefSeq" id="WP_070394296.1">
    <property type="nucleotide sequence ID" value="NZ_CP017599.1"/>
</dbReference>
<name>A0A1D8TWA7_9CYAN</name>
<dbReference type="InterPro" id="IPR016039">
    <property type="entry name" value="Thiolase-like"/>
</dbReference>
<organism evidence="5 6">
    <name type="scientific">Moorena producens PAL-8-15-08-1</name>
    <dbReference type="NCBI Taxonomy" id="1458985"/>
    <lineage>
        <taxon>Bacteria</taxon>
        <taxon>Bacillati</taxon>
        <taxon>Cyanobacteriota</taxon>
        <taxon>Cyanophyceae</taxon>
        <taxon>Coleofasciculales</taxon>
        <taxon>Coleofasciculaceae</taxon>
        <taxon>Moorena</taxon>
    </lineage>
</organism>
<gene>
    <name evidence="5" type="ORF">BJP34_22660</name>
</gene>
<dbReference type="SUPFAM" id="SSF53901">
    <property type="entry name" value="Thiolase-like"/>
    <property type="match status" value="1"/>
</dbReference>
<sequence length="342" mass="37119">MIENNKNQTTVGIAAIGYYIPSGVMTSEAIAKLADIPLWVLKEKIGMEKKPISAEDEHPSDMGIKAAMSAIKKAKIKPEQIDLIAYCGVGYYDYRFWSPAAKIQAAIGADNAHSFEIRNFCNSGNLGINISRNMLLADNSSNYALVVCSDKLSQLVNYSDKNSNSILFFADGAAAALLKKGESSNKILSYYGITDGKLADLVRVPLGGTKLPVKSENIDLALNYVKIEDPNQLENTLSEIYLKNYKKVITTALQKSGFSLNQIDFLFTNQIKKSLLAKILEALSLTEKNTFISLTNCGHLGATDTLLGLAKTIELQKIKPGNLVVLASSAAGFSWGATAIQY</sequence>
<keyword evidence="2" id="KW-0012">Acyltransferase</keyword>
<dbReference type="InterPro" id="IPR013747">
    <property type="entry name" value="ACP_syn_III_C"/>
</dbReference>
<reference evidence="6" key="1">
    <citation type="submission" date="2016-10" db="EMBL/GenBank/DDBJ databases">
        <title>Comparative genomics uncovers the prolific and rare metabolic potential of the cyanobacterial genus Moorea.</title>
        <authorList>
            <person name="Leao T."/>
            <person name="Castelao G."/>
            <person name="Korobeynikov A."/>
            <person name="Monroe E.A."/>
            <person name="Podell S."/>
            <person name="Glukhov E."/>
            <person name="Allen E."/>
            <person name="Gerwick W.H."/>
            <person name="Gerwick L."/>
        </authorList>
    </citation>
    <scope>NUCLEOTIDE SEQUENCE [LARGE SCALE GENOMIC DNA]</scope>
    <source>
        <strain evidence="6">PAL-8-15-08-1</strain>
    </source>
</reference>
<dbReference type="GO" id="GO:0044550">
    <property type="term" value="P:secondary metabolite biosynthetic process"/>
    <property type="evidence" value="ECO:0007669"/>
    <property type="project" value="TreeGrafter"/>
</dbReference>
<dbReference type="Pfam" id="PF08545">
    <property type="entry name" value="ACP_syn_III"/>
    <property type="match status" value="1"/>
</dbReference>
<dbReference type="InterPro" id="IPR013751">
    <property type="entry name" value="ACP_syn_III_N"/>
</dbReference>
<dbReference type="STRING" id="1458985.BJP34_22660"/>
<dbReference type="GO" id="GO:0004315">
    <property type="term" value="F:3-oxoacyl-[acyl-carrier-protein] synthase activity"/>
    <property type="evidence" value="ECO:0007669"/>
    <property type="project" value="InterPro"/>
</dbReference>
<evidence type="ECO:0000256" key="2">
    <source>
        <dbReference type="ARBA" id="ARBA00023315"/>
    </source>
</evidence>